<dbReference type="PANTHER" id="PTHR33085:SF88">
    <property type="entry name" value="OS08G0165000 PROTEIN"/>
    <property type="match status" value="1"/>
</dbReference>
<name>A0A0A8Y5B2_ARUDO</name>
<accession>A0A0A8Y5B2</accession>
<proteinExistence type="predicted"/>
<sequence length="363" mass="41062">MSRRFLYLLVDNTRHGTFALRRINVSGLFYPTKPPNGSTGAAGDAKHTANLANNAARIEDAHLPRPVITFHPLSTDFETGSMQFMLFSGHGKNQIIGADQRGRILSYNTDSHTIRLMPSLNKPKNMAMSLTVGDNFYVMDKFPQPSDMRCFEALVYGRPMNGQFGKQDWYWHALAPPPYVFEAGYEPSSHIRSYTVVRDSNICISAKDIGTYSFDTASSVWSKTGDWALPFHGCAEHVPEYNIWFGLSSVDNLLCTSDLSATSKLKPPTLCQVWKELNPPEEWNSLMSYVVHVGSGKFCIARFFETSEEEPCENGYVYQNYERFAVFTGVELEPCNMAGGEFRMTTHKSKRYRFVNKVAEWVL</sequence>
<dbReference type="EMBL" id="GBRH01276734">
    <property type="protein sequence ID" value="JAD21161.1"/>
    <property type="molecule type" value="Transcribed_RNA"/>
</dbReference>
<dbReference type="PANTHER" id="PTHR33085">
    <property type="entry name" value="OS12G0113100 PROTEIN-RELATED"/>
    <property type="match status" value="1"/>
</dbReference>
<organism evidence="1">
    <name type="scientific">Arundo donax</name>
    <name type="common">Giant reed</name>
    <name type="synonym">Donax arundinaceus</name>
    <dbReference type="NCBI Taxonomy" id="35708"/>
    <lineage>
        <taxon>Eukaryota</taxon>
        <taxon>Viridiplantae</taxon>
        <taxon>Streptophyta</taxon>
        <taxon>Embryophyta</taxon>
        <taxon>Tracheophyta</taxon>
        <taxon>Spermatophyta</taxon>
        <taxon>Magnoliopsida</taxon>
        <taxon>Liliopsida</taxon>
        <taxon>Poales</taxon>
        <taxon>Poaceae</taxon>
        <taxon>PACMAD clade</taxon>
        <taxon>Arundinoideae</taxon>
        <taxon>Arundineae</taxon>
        <taxon>Arundo</taxon>
    </lineage>
</organism>
<reference evidence="1" key="1">
    <citation type="submission" date="2014-09" db="EMBL/GenBank/DDBJ databases">
        <authorList>
            <person name="Magalhaes I.L.F."/>
            <person name="Oliveira U."/>
            <person name="Santos F.R."/>
            <person name="Vidigal T.H.D.A."/>
            <person name="Brescovit A.D."/>
            <person name="Santos A.J."/>
        </authorList>
    </citation>
    <scope>NUCLEOTIDE SEQUENCE</scope>
    <source>
        <tissue evidence="1">Shoot tissue taken approximately 20 cm above the soil surface</tissue>
    </source>
</reference>
<evidence type="ECO:0000313" key="1">
    <source>
        <dbReference type="EMBL" id="JAD21161.1"/>
    </source>
</evidence>
<dbReference type="Pfam" id="PF07893">
    <property type="entry name" value="DUF1668"/>
    <property type="match status" value="1"/>
</dbReference>
<dbReference type="InterPro" id="IPR012871">
    <property type="entry name" value="DUF1668_ORYSA"/>
</dbReference>
<dbReference type="AlphaFoldDB" id="A0A0A8Y5B2"/>
<protein>
    <submittedName>
        <fullName evidence="1">Uncharacterized protein</fullName>
    </submittedName>
</protein>
<reference evidence="1" key="2">
    <citation type="journal article" date="2015" name="Data Brief">
        <title>Shoot transcriptome of the giant reed, Arundo donax.</title>
        <authorList>
            <person name="Barrero R.A."/>
            <person name="Guerrero F.D."/>
            <person name="Moolhuijzen P."/>
            <person name="Goolsby J.A."/>
            <person name="Tidwell J."/>
            <person name="Bellgard S.E."/>
            <person name="Bellgard M.I."/>
        </authorList>
    </citation>
    <scope>NUCLEOTIDE SEQUENCE</scope>
    <source>
        <tissue evidence="1">Shoot tissue taken approximately 20 cm above the soil surface</tissue>
    </source>
</reference>